<protein>
    <submittedName>
        <fullName evidence="1">Uncharacterized protein</fullName>
    </submittedName>
</protein>
<sequence>MPVLSWRLASRSHPLSLAHMRNIISRFDHVFRSNYRFLGETTLVSFSFLYGTRPACLFVHAAKDSTTFFLPLHVSELQKPPASAIHEASRPSKKKPPMAIITTSLARFNFLVSDSMLVGPVRTVLKLPDDTDCRTDAPTLIAFV</sequence>
<proteinExistence type="predicted"/>
<dbReference type="EMBL" id="VMNF01000012">
    <property type="protein sequence ID" value="TXB98887.1"/>
    <property type="molecule type" value="Genomic_DNA"/>
</dbReference>
<evidence type="ECO:0000313" key="1">
    <source>
        <dbReference type="EMBL" id="TXB98887.1"/>
    </source>
</evidence>
<accession>A0A5C6SLU2</accession>
<dbReference type="Proteomes" id="UP000321331">
    <property type="component" value="Unassembled WGS sequence"/>
</dbReference>
<reference evidence="1 2" key="1">
    <citation type="submission" date="2019-07" db="EMBL/GenBank/DDBJ databases">
        <title>The First High-Quality Draft Genome Sequence of the Causal Agent of the Current Panama Disease Epidemic.</title>
        <authorList>
            <person name="Warmington R.J."/>
            <person name="Kay W."/>
            <person name="Jeffries A."/>
            <person name="Bebber D."/>
            <person name="Moore K."/>
            <person name="Studholme D.J."/>
        </authorList>
    </citation>
    <scope>NUCLEOTIDE SEQUENCE [LARGE SCALE GENOMIC DNA]</scope>
    <source>
        <strain evidence="1 2">TR4</strain>
    </source>
</reference>
<name>A0A5C6SLU2_FUSOC</name>
<evidence type="ECO:0000313" key="2">
    <source>
        <dbReference type="Proteomes" id="UP000321331"/>
    </source>
</evidence>
<comment type="caution">
    <text evidence="1">The sequence shown here is derived from an EMBL/GenBank/DDBJ whole genome shotgun (WGS) entry which is preliminary data.</text>
</comment>
<gene>
    <name evidence="1" type="ORF">FocTR4_00012811</name>
</gene>
<dbReference type="AlphaFoldDB" id="A0A5C6SLU2"/>
<organism evidence="1 2">
    <name type="scientific">Fusarium oxysporum f. sp. cubense</name>
    <dbReference type="NCBI Taxonomy" id="61366"/>
    <lineage>
        <taxon>Eukaryota</taxon>
        <taxon>Fungi</taxon>
        <taxon>Dikarya</taxon>
        <taxon>Ascomycota</taxon>
        <taxon>Pezizomycotina</taxon>
        <taxon>Sordariomycetes</taxon>
        <taxon>Hypocreomycetidae</taxon>
        <taxon>Hypocreales</taxon>
        <taxon>Nectriaceae</taxon>
        <taxon>Fusarium</taxon>
        <taxon>Fusarium oxysporum species complex</taxon>
    </lineage>
</organism>